<sequence length="222" mass="25657">MTRICAVANQEQLAISADSMFTNKELNIISFHNRKLFYKNGLMIGMLGTCEVLTYKGTIYLKDCIREYLDLYTGENILDIILGIENDMRDLFSIFKLDNPTKLIFLWVDNFEFYCYALEIRYSRRNLGCDESVSVYPFGKIDLKNYSKYKFNNYMLDTGEGVDDIIVNKFYTSLPETITSNIIKEAIDDTRLTTVGGNVYTVILNKYGKGKTFINGKETFFN</sequence>
<comment type="caution">
    <text evidence="1">The sequence shown here is derived from an EMBL/GenBank/DDBJ whole genome shotgun (WGS) entry which is preliminary data.</text>
</comment>
<dbReference type="GeneID" id="78231385"/>
<dbReference type="EMBL" id="ADKX01000046">
    <property type="protein sequence ID" value="EFW03417.1"/>
    <property type="molecule type" value="Genomic_DNA"/>
</dbReference>
<protein>
    <submittedName>
        <fullName evidence="1">Uncharacterized protein</fullName>
    </submittedName>
</protein>
<accession>E7GEG6</accession>
<dbReference type="HOGENOM" id="CLU_1243586_0_0_9"/>
<keyword evidence="2" id="KW-1185">Reference proteome</keyword>
<evidence type="ECO:0000313" key="2">
    <source>
        <dbReference type="Proteomes" id="UP000003157"/>
    </source>
</evidence>
<dbReference type="RefSeq" id="WP_008790190.1">
    <property type="nucleotide sequence ID" value="NZ_AKCB01000004.1"/>
</dbReference>
<dbReference type="Proteomes" id="UP000003157">
    <property type="component" value="Unassembled WGS sequence"/>
</dbReference>
<evidence type="ECO:0000313" key="1">
    <source>
        <dbReference type="EMBL" id="EFW03417.1"/>
    </source>
</evidence>
<reference evidence="1 2" key="1">
    <citation type="submission" date="2010-12" db="EMBL/GenBank/DDBJ databases">
        <title>The Genome Sequence of Coprobacillus sp. strain 29_1.</title>
        <authorList>
            <consortium name="The Broad Institute Genome Sequencing Platform"/>
            <person name="Earl A."/>
            <person name="Ward D."/>
            <person name="Feldgarden M."/>
            <person name="Gevers D."/>
            <person name="Daigneault M."/>
            <person name="Sibley C.D."/>
            <person name="White A."/>
            <person name="Strauss J."/>
            <person name="Allen-Vercoe E."/>
            <person name="Young S.K."/>
            <person name="Zeng Q."/>
            <person name="Gargeya S."/>
            <person name="Fitzgerald M."/>
            <person name="Haas B."/>
            <person name="Abouelleil A."/>
            <person name="Alvarado L."/>
            <person name="Arachchi H.M."/>
            <person name="Berlin A."/>
            <person name="Brown A."/>
            <person name="Chapman S.B."/>
            <person name="Chen Z."/>
            <person name="Dunbar C."/>
            <person name="Freedman E."/>
            <person name="Gearin G."/>
            <person name="Gellesch M."/>
            <person name="Goldberg J."/>
            <person name="Griggs A."/>
            <person name="Gujja S."/>
            <person name="Heilman E."/>
            <person name="Heiman D."/>
            <person name="Howarth C."/>
            <person name="Larson L."/>
            <person name="Lui A."/>
            <person name="MacDonald P.J.P."/>
            <person name="Mehta T."/>
            <person name="Montmayeur A."/>
            <person name="Murphy C."/>
            <person name="Neiman D."/>
            <person name="Pearson M."/>
            <person name="Priest M."/>
            <person name="Roberts A."/>
            <person name="Saif S."/>
            <person name="Shea T."/>
            <person name="Shenoy N."/>
            <person name="Sisk P."/>
            <person name="Stolte C."/>
            <person name="Sykes S."/>
            <person name="White J."/>
            <person name="Yandava C."/>
            <person name="Nusbaum C."/>
            <person name="Birren B."/>
        </authorList>
    </citation>
    <scope>NUCLEOTIDE SEQUENCE [LARGE SCALE GENOMIC DNA]</scope>
    <source>
        <strain evidence="1 2">29_1</strain>
    </source>
</reference>
<gene>
    <name evidence="1" type="ORF">HMPREF9488_03108</name>
</gene>
<name>E7GEG6_9FIRM</name>
<dbReference type="AlphaFoldDB" id="E7GEG6"/>
<organism evidence="1 2">
    <name type="scientific">Coprobacillus cateniformis</name>
    <dbReference type="NCBI Taxonomy" id="100884"/>
    <lineage>
        <taxon>Bacteria</taxon>
        <taxon>Bacillati</taxon>
        <taxon>Bacillota</taxon>
        <taxon>Erysipelotrichia</taxon>
        <taxon>Erysipelotrichales</taxon>
        <taxon>Coprobacillaceae</taxon>
        <taxon>Coprobacillus</taxon>
    </lineage>
</organism>
<dbReference type="STRING" id="100884.GCA_000269565_03633"/>
<proteinExistence type="predicted"/>